<gene>
    <name evidence="2" type="ORF">PV328_012125</name>
</gene>
<evidence type="ECO:0000313" key="2">
    <source>
        <dbReference type="EMBL" id="KAK0156915.1"/>
    </source>
</evidence>
<evidence type="ECO:0000256" key="1">
    <source>
        <dbReference type="SAM" id="MobiDB-lite"/>
    </source>
</evidence>
<dbReference type="Proteomes" id="UP001168990">
    <property type="component" value="Unassembled WGS sequence"/>
</dbReference>
<keyword evidence="3" id="KW-1185">Reference proteome</keyword>
<comment type="caution">
    <text evidence="2">The sequence shown here is derived from an EMBL/GenBank/DDBJ whole genome shotgun (WGS) entry which is preliminary data.</text>
</comment>
<accession>A0AA39EWT7</accession>
<feature type="region of interest" description="Disordered" evidence="1">
    <location>
        <begin position="1"/>
        <end position="30"/>
    </location>
</feature>
<dbReference type="EMBL" id="JAQQBS010001980">
    <property type="protein sequence ID" value="KAK0156915.1"/>
    <property type="molecule type" value="Genomic_DNA"/>
</dbReference>
<evidence type="ECO:0000313" key="3">
    <source>
        <dbReference type="Proteomes" id="UP001168990"/>
    </source>
</evidence>
<reference evidence="2" key="2">
    <citation type="submission" date="2023-03" db="EMBL/GenBank/DDBJ databases">
        <authorList>
            <person name="Inwood S.N."/>
            <person name="Skelly J.G."/>
            <person name="Guhlin J."/>
            <person name="Harrop T.W.R."/>
            <person name="Goldson S.G."/>
            <person name="Dearden P.K."/>
        </authorList>
    </citation>
    <scope>NUCLEOTIDE SEQUENCE</scope>
    <source>
        <strain evidence="2">Irish</strain>
        <tissue evidence="2">Whole body</tissue>
    </source>
</reference>
<dbReference type="AlphaFoldDB" id="A0AA39EWT7"/>
<sequence>DSEDIEMDSSMEPRPSSAAEKSQGKKKESLVCPGTSNTLGPCIGAMHKQLCDIATVHACIPIVYALCSIVYYAAIDTNNEQTTPTMFNNNTQHGLTLIRSKCQNRCKRYGDD</sequence>
<protein>
    <submittedName>
        <fullName evidence="2">Uncharacterized protein</fullName>
    </submittedName>
</protein>
<name>A0AA39EWT7_9HYME</name>
<organism evidence="2 3">
    <name type="scientific">Microctonus aethiopoides</name>
    <dbReference type="NCBI Taxonomy" id="144406"/>
    <lineage>
        <taxon>Eukaryota</taxon>
        <taxon>Metazoa</taxon>
        <taxon>Ecdysozoa</taxon>
        <taxon>Arthropoda</taxon>
        <taxon>Hexapoda</taxon>
        <taxon>Insecta</taxon>
        <taxon>Pterygota</taxon>
        <taxon>Neoptera</taxon>
        <taxon>Endopterygota</taxon>
        <taxon>Hymenoptera</taxon>
        <taxon>Apocrita</taxon>
        <taxon>Ichneumonoidea</taxon>
        <taxon>Braconidae</taxon>
        <taxon>Euphorinae</taxon>
        <taxon>Microctonus</taxon>
    </lineage>
</organism>
<reference evidence="2" key="1">
    <citation type="journal article" date="2023" name="bioRxiv">
        <title>Scaffold-level genome assemblies of two parasitoid biocontrol wasps reveal the parthenogenesis mechanism and an associated novel virus.</title>
        <authorList>
            <person name="Inwood S."/>
            <person name="Skelly J."/>
            <person name="Guhlin J."/>
            <person name="Harrop T."/>
            <person name="Goldson S."/>
            <person name="Dearden P."/>
        </authorList>
    </citation>
    <scope>NUCLEOTIDE SEQUENCE</scope>
    <source>
        <strain evidence="2">Irish</strain>
        <tissue evidence="2">Whole body</tissue>
    </source>
</reference>
<proteinExistence type="predicted"/>
<feature type="non-terminal residue" evidence="2">
    <location>
        <position position="1"/>
    </location>
</feature>